<sequence>MEVVFTKRALKERQFWKKSGNRTVQKRISGLLNAILDNPYTGIGKPEALRENLSGYWSRRITQEHRMVYKIDEKKDMLVIVSIRFHY</sequence>
<dbReference type="EMBL" id="DRGL01000041">
    <property type="protein sequence ID" value="HEA21601.1"/>
    <property type="molecule type" value="Genomic_DNA"/>
</dbReference>
<dbReference type="AlphaFoldDB" id="A0A831VP40"/>
<evidence type="ECO:0000313" key="7">
    <source>
        <dbReference type="EMBL" id="HEA21601.1"/>
    </source>
</evidence>
<dbReference type="GO" id="GO:0004519">
    <property type="term" value="F:endonuclease activity"/>
    <property type="evidence" value="ECO:0007669"/>
    <property type="project" value="UniProtKB-KW"/>
</dbReference>
<protein>
    <recommendedName>
        <fullName evidence="6">Putative mRNA interferase YoeB</fullName>
    </recommendedName>
</protein>
<dbReference type="InterPro" id="IPR035093">
    <property type="entry name" value="RelE/ParE_toxin_dom_sf"/>
</dbReference>
<keyword evidence="5" id="KW-0378">Hydrolase</keyword>
<evidence type="ECO:0000256" key="4">
    <source>
        <dbReference type="ARBA" id="ARBA00022759"/>
    </source>
</evidence>
<dbReference type="GO" id="GO:0006401">
    <property type="term" value="P:RNA catabolic process"/>
    <property type="evidence" value="ECO:0007669"/>
    <property type="project" value="InterPro"/>
</dbReference>
<dbReference type="GO" id="GO:0045892">
    <property type="term" value="P:negative regulation of DNA-templated transcription"/>
    <property type="evidence" value="ECO:0007669"/>
    <property type="project" value="TreeGrafter"/>
</dbReference>
<keyword evidence="3" id="KW-0540">Nuclease</keyword>
<keyword evidence="2" id="KW-1277">Toxin-antitoxin system</keyword>
<dbReference type="InterPro" id="IPR009614">
    <property type="entry name" value="YoeB_toxin"/>
</dbReference>
<evidence type="ECO:0000256" key="6">
    <source>
        <dbReference type="ARBA" id="ARBA00030388"/>
    </source>
</evidence>
<evidence type="ECO:0000256" key="3">
    <source>
        <dbReference type="ARBA" id="ARBA00022722"/>
    </source>
</evidence>
<reference evidence="7" key="1">
    <citation type="journal article" date="2020" name="mSystems">
        <title>Genome- and Community-Level Interaction Insights into Carbon Utilization and Element Cycling Functions of Hydrothermarchaeota in Hydrothermal Sediment.</title>
        <authorList>
            <person name="Zhou Z."/>
            <person name="Liu Y."/>
            <person name="Xu W."/>
            <person name="Pan J."/>
            <person name="Luo Z.H."/>
            <person name="Li M."/>
        </authorList>
    </citation>
    <scope>NUCLEOTIDE SEQUENCE [LARGE SCALE GENOMIC DNA]</scope>
    <source>
        <strain evidence="7">HyVt-345</strain>
    </source>
</reference>
<comment type="similarity">
    <text evidence="1">Belongs to the YoeB family.</text>
</comment>
<proteinExistence type="inferred from homology"/>
<dbReference type="Proteomes" id="UP000886191">
    <property type="component" value="Unassembled WGS sequence"/>
</dbReference>
<dbReference type="PANTHER" id="PTHR38039:SF1">
    <property type="entry name" value="TOXIN YOEB"/>
    <property type="match status" value="1"/>
</dbReference>
<dbReference type="SUPFAM" id="SSF143011">
    <property type="entry name" value="RelE-like"/>
    <property type="match status" value="1"/>
</dbReference>
<comment type="caution">
    <text evidence="7">The sequence shown here is derived from an EMBL/GenBank/DDBJ whole genome shotgun (WGS) entry which is preliminary data.</text>
</comment>
<keyword evidence="4" id="KW-0255">Endonuclease</keyword>
<dbReference type="GO" id="GO:0016787">
    <property type="term" value="F:hydrolase activity"/>
    <property type="evidence" value="ECO:0007669"/>
    <property type="project" value="UniProtKB-KW"/>
</dbReference>
<name>A0A831VP40_9FLAO</name>
<dbReference type="Gene3D" id="3.30.2310.20">
    <property type="entry name" value="RelE-like"/>
    <property type="match status" value="1"/>
</dbReference>
<evidence type="ECO:0000256" key="5">
    <source>
        <dbReference type="ARBA" id="ARBA00022801"/>
    </source>
</evidence>
<dbReference type="NCBIfam" id="TIGR02116">
    <property type="entry name" value="toxin_Txe_YoeB"/>
    <property type="match status" value="1"/>
</dbReference>
<organism evidence="7">
    <name type="scientific">Pricia antarctica</name>
    <dbReference type="NCBI Taxonomy" id="641691"/>
    <lineage>
        <taxon>Bacteria</taxon>
        <taxon>Pseudomonadati</taxon>
        <taxon>Bacteroidota</taxon>
        <taxon>Flavobacteriia</taxon>
        <taxon>Flavobacteriales</taxon>
        <taxon>Flavobacteriaceae</taxon>
        <taxon>Pricia</taxon>
    </lineage>
</organism>
<dbReference type="Pfam" id="PF06769">
    <property type="entry name" value="YoeB_toxin"/>
    <property type="match status" value="1"/>
</dbReference>
<gene>
    <name evidence="7" type="ORF">ENH87_11850</name>
</gene>
<accession>A0A831VP40</accession>
<evidence type="ECO:0000256" key="1">
    <source>
        <dbReference type="ARBA" id="ARBA00008172"/>
    </source>
</evidence>
<evidence type="ECO:0000256" key="2">
    <source>
        <dbReference type="ARBA" id="ARBA00022649"/>
    </source>
</evidence>
<dbReference type="PANTHER" id="PTHR38039">
    <property type="entry name" value="TOXIN YOEB"/>
    <property type="match status" value="1"/>
</dbReference>